<dbReference type="Proteomes" id="UP000177838">
    <property type="component" value="Unassembled WGS sequence"/>
</dbReference>
<comment type="caution">
    <text evidence="6">The sequence shown here is derived from an EMBL/GenBank/DDBJ whole genome shotgun (WGS) entry which is preliminary data.</text>
</comment>
<dbReference type="GO" id="GO:1990904">
    <property type="term" value="C:ribonucleoprotein complex"/>
    <property type="evidence" value="ECO:0007669"/>
    <property type="project" value="UniProtKB-KW"/>
</dbReference>
<accession>A0A1G2QIC0</accession>
<comment type="similarity">
    <text evidence="1 5">Belongs to the universal ribosomal protein uL29 family.</text>
</comment>
<dbReference type="AlphaFoldDB" id="A0A1G2QIC0"/>
<evidence type="ECO:0000256" key="1">
    <source>
        <dbReference type="ARBA" id="ARBA00009254"/>
    </source>
</evidence>
<dbReference type="Gene3D" id="1.10.287.310">
    <property type="match status" value="1"/>
</dbReference>
<dbReference type="HAMAP" id="MF_00374">
    <property type="entry name" value="Ribosomal_uL29"/>
    <property type="match status" value="1"/>
</dbReference>
<organism evidence="6 7">
    <name type="scientific">Candidatus Vogelbacteria bacterium RIFOXYD1_FULL_46_19</name>
    <dbReference type="NCBI Taxonomy" id="1802439"/>
    <lineage>
        <taxon>Bacteria</taxon>
        <taxon>Candidatus Vogeliibacteriota</taxon>
    </lineage>
</organism>
<reference evidence="6 7" key="1">
    <citation type="journal article" date="2016" name="Nat. Commun.">
        <title>Thousands of microbial genomes shed light on interconnected biogeochemical processes in an aquifer system.</title>
        <authorList>
            <person name="Anantharaman K."/>
            <person name="Brown C.T."/>
            <person name="Hug L.A."/>
            <person name="Sharon I."/>
            <person name="Castelle C.J."/>
            <person name="Probst A.J."/>
            <person name="Thomas B.C."/>
            <person name="Singh A."/>
            <person name="Wilkins M.J."/>
            <person name="Karaoz U."/>
            <person name="Brodie E.L."/>
            <person name="Williams K.H."/>
            <person name="Hubbard S.S."/>
            <person name="Banfield J.F."/>
        </authorList>
    </citation>
    <scope>NUCLEOTIDE SEQUENCE [LARGE SCALE GENOMIC DNA]</scope>
</reference>
<keyword evidence="2 5" id="KW-0689">Ribosomal protein</keyword>
<dbReference type="InterPro" id="IPR001854">
    <property type="entry name" value="Ribosomal_uL29"/>
</dbReference>
<dbReference type="GO" id="GO:0005840">
    <property type="term" value="C:ribosome"/>
    <property type="evidence" value="ECO:0007669"/>
    <property type="project" value="UniProtKB-KW"/>
</dbReference>
<proteinExistence type="inferred from homology"/>
<gene>
    <name evidence="5" type="primary">rpmC</name>
    <name evidence="6" type="ORF">A2589_02940</name>
</gene>
<dbReference type="InterPro" id="IPR036049">
    <property type="entry name" value="Ribosomal_uL29_sf"/>
</dbReference>
<evidence type="ECO:0000313" key="7">
    <source>
        <dbReference type="Proteomes" id="UP000177838"/>
    </source>
</evidence>
<evidence type="ECO:0000313" key="6">
    <source>
        <dbReference type="EMBL" id="OHA59772.1"/>
    </source>
</evidence>
<dbReference type="GO" id="GO:0003735">
    <property type="term" value="F:structural constituent of ribosome"/>
    <property type="evidence" value="ECO:0007669"/>
    <property type="project" value="InterPro"/>
</dbReference>
<evidence type="ECO:0000256" key="5">
    <source>
        <dbReference type="HAMAP-Rule" id="MF_00374"/>
    </source>
</evidence>
<dbReference type="STRING" id="1802439.A2589_02940"/>
<evidence type="ECO:0000256" key="3">
    <source>
        <dbReference type="ARBA" id="ARBA00023274"/>
    </source>
</evidence>
<evidence type="ECO:0000256" key="2">
    <source>
        <dbReference type="ARBA" id="ARBA00022980"/>
    </source>
</evidence>
<protein>
    <recommendedName>
        <fullName evidence="4 5">Large ribosomal subunit protein uL29</fullName>
    </recommendedName>
</protein>
<keyword evidence="3 5" id="KW-0687">Ribonucleoprotein</keyword>
<dbReference type="EMBL" id="MHTK01000005">
    <property type="protein sequence ID" value="OHA59772.1"/>
    <property type="molecule type" value="Genomic_DNA"/>
</dbReference>
<evidence type="ECO:0000256" key="4">
    <source>
        <dbReference type="ARBA" id="ARBA00035204"/>
    </source>
</evidence>
<sequence length="66" mass="7458">MKTTDLNKKTQTDLLKLLHDKREALSSFRFGVAGSKVTNVKEGRNLRREIAQIATRLQEMGKSAKV</sequence>
<dbReference type="SUPFAM" id="SSF46561">
    <property type="entry name" value="Ribosomal protein L29 (L29p)"/>
    <property type="match status" value="1"/>
</dbReference>
<name>A0A1G2QIC0_9BACT</name>
<dbReference type="Pfam" id="PF00831">
    <property type="entry name" value="Ribosomal_L29"/>
    <property type="match status" value="1"/>
</dbReference>
<dbReference type="GO" id="GO:0006412">
    <property type="term" value="P:translation"/>
    <property type="evidence" value="ECO:0007669"/>
    <property type="project" value="UniProtKB-UniRule"/>
</dbReference>
<dbReference type="NCBIfam" id="TIGR00012">
    <property type="entry name" value="L29"/>
    <property type="match status" value="1"/>
</dbReference>